<keyword evidence="3" id="KW-1185">Reference proteome</keyword>
<reference evidence="2 3" key="1">
    <citation type="submission" date="2024-10" db="EMBL/GenBank/DDBJ databases">
        <title>The Natural Products Discovery Center: Release of the First 8490 Sequenced Strains for Exploring Actinobacteria Biosynthetic Diversity.</title>
        <authorList>
            <person name="Kalkreuter E."/>
            <person name="Kautsar S.A."/>
            <person name="Yang D."/>
            <person name="Bader C.D."/>
            <person name="Teijaro C.N."/>
            <person name="Fluegel L."/>
            <person name="Davis C.M."/>
            <person name="Simpson J.R."/>
            <person name="Lauterbach L."/>
            <person name="Steele A.D."/>
            <person name="Gui C."/>
            <person name="Meng S."/>
            <person name="Li G."/>
            <person name="Viehrig K."/>
            <person name="Ye F."/>
            <person name="Su P."/>
            <person name="Kiefer A.F."/>
            <person name="Nichols A."/>
            <person name="Cepeda A.J."/>
            <person name="Yan W."/>
            <person name="Fan B."/>
            <person name="Jiang Y."/>
            <person name="Adhikari A."/>
            <person name="Zheng C.-J."/>
            <person name="Schuster L."/>
            <person name="Cowan T.M."/>
            <person name="Smanski M.J."/>
            <person name="Chevrette M.G."/>
            <person name="De Carvalho L.P.S."/>
            <person name="Shen B."/>
        </authorList>
    </citation>
    <scope>NUCLEOTIDE SEQUENCE [LARGE SCALE GENOMIC DNA]</scope>
    <source>
        <strain evidence="2 3">NPDC002593</strain>
    </source>
</reference>
<gene>
    <name evidence="2" type="ORF">ACFYXQ_42620</name>
</gene>
<dbReference type="SUPFAM" id="SSF88713">
    <property type="entry name" value="Glycoside hydrolase/deacetylase"/>
    <property type="match status" value="1"/>
</dbReference>
<proteinExistence type="predicted"/>
<dbReference type="PROSITE" id="PS51677">
    <property type="entry name" value="NODB"/>
    <property type="match status" value="1"/>
</dbReference>
<evidence type="ECO:0000313" key="3">
    <source>
        <dbReference type="Proteomes" id="UP001601992"/>
    </source>
</evidence>
<dbReference type="PANTHER" id="PTHR43123">
    <property type="entry name" value="POLYSACCHARIDE DEACETYLASE-RELATED"/>
    <property type="match status" value="1"/>
</dbReference>
<organism evidence="2 3">
    <name type="scientific">Nocardia jiangxiensis</name>
    <dbReference type="NCBI Taxonomy" id="282685"/>
    <lineage>
        <taxon>Bacteria</taxon>
        <taxon>Bacillati</taxon>
        <taxon>Actinomycetota</taxon>
        <taxon>Actinomycetes</taxon>
        <taxon>Mycobacteriales</taxon>
        <taxon>Nocardiaceae</taxon>
        <taxon>Nocardia</taxon>
    </lineage>
</organism>
<comment type="caution">
    <text evidence="2">The sequence shown here is derived from an EMBL/GenBank/DDBJ whole genome shotgun (WGS) entry which is preliminary data.</text>
</comment>
<dbReference type="Pfam" id="PF01522">
    <property type="entry name" value="Polysacc_deac_1"/>
    <property type="match status" value="1"/>
</dbReference>
<dbReference type="InterPro" id="IPR002509">
    <property type="entry name" value="NODB_dom"/>
</dbReference>
<accession>A0ABW6SDS3</accession>
<dbReference type="RefSeq" id="WP_387406845.1">
    <property type="nucleotide sequence ID" value="NZ_JBIAQY010000027.1"/>
</dbReference>
<dbReference type="EMBL" id="JBIAQY010000027">
    <property type="protein sequence ID" value="MFF3574465.1"/>
    <property type="molecule type" value="Genomic_DNA"/>
</dbReference>
<evidence type="ECO:0000259" key="1">
    <source>
        <dbReference type="PROSITE" id="PS51677"/>
    </source>
</evidence>
<sequence length="313" mass="35299">MSEPKDLVPAAGPRRDFVGYGPVPPRVVWPEGARVAVSLVINYEAGAEYSFAAGDGRREAVGEFGVAINPTRPGIRDLCVESAFEYESRSGSWRLARILDEYGLPATVNCCGRALTENPAFGEYIRARGHEPMAHGWRWEEPWRLSEQQEREDIARAVATIETLCGTRPVGWHSRCTPSVHTRELVAAEGGFLYDSDAYNDDLPYFTDTAAGRHLVVPYSLTFNDMRFAFPGYADPTSFTRYLTMGFDDLWEEGATHPRMMTIGLHGRWAGMPGRARAVRDFLDHVLGRGEVWFARRADIARWWLAHHTEFER</sequence>
<dbReference type="PANTHER" id="PTHR43123:SF1">
    <property type="entry name" value="POLYSACCHARIDE DEACETYLASE-RELATED"/>
    <property type="match status" value="1"/>
</dbReference>
<feature type="domain" description="NodB homology" evidence="1">
    <location>
        <begin position="78"/>
        <end position="295"/>
    </location>
</feature>
<dbReference type="Proteomes" id="UP001601992">
    <property type="component" value="Unassembled WGS sequence"/>
</dbReference>
<dbReference type="Gene3D" id="3.20.20.370">
    <property type="entry name" value="Glycoside hydrolase/deacetylase"/>
    <property type="match status" value="1"/>
</dbReference>
<dbReference type="InterPro" id="IPR011330">
    <property type="entry name" value="Glyco_hydro/deAcase_b/a-brl"/>
</dbReference>
<protein>
    <submittedName>
        <fullName evidence="2">Polysaccharide deacetylase family protein</fullName>
    </submittedName>
</protein>
<evidence type="ECO:0000313" key="2">
    <source>
        <dbReference type="EMBL" id="MFF3574465.1"/>
    </source>
</evidence>
<name>A0ABW6SDS3_9NOCA</name>